<sequence length="169" mass="17814">MTPFDIRVGQGYDVHALVPGRKLILGGVDIPHDRGLLGHSDADALLHAITDALFGAAGLGDIGRHFPDTDPRFAGADSRVLLREAARRVREAGYEIGNVDATVIAQAPKLAPHIGAMVANLAEDLGLAPASCNVKAKTNEKLGFEGRQEGIVAQAVVLIWRGTIVSPQD</sequence>
<dbReference type="EMBL" id="CP010536">
    <property type="protein sequence ID" value="AJG18987.1"/>
    <property type="molecule type" value="Genomic_DNA"/>
</dbReference>
<dbReference type="FunFam" id="3.30.1330.50:FF:000001">
    <property type="entry name" value="2-C-methyl-D-erythritol 2,4-cyclodiphosphate synthase"/>
    <property type="match status" value="1"/>
</dbReference>
<feature type="binding site" evidence="8">
    <location>
        <begin position="61"/>
        <end position="63"/>
    </location>
    <ligand>
        <name>4-CDP-2-C-methyl-D-erythritol 2-phosphate</name>
        <dbReference type="ChEBI" id="CHEBI:57919"/>
    </ligand>
</feature>
<dbReference type="InterPro" id="IPR036571">
    <property type="entry name" value="MECDP_synthase_sf"/>
</dbReference>
<protein>
    <recommendedName>
        <fullName evidence="4 8">2-C-methyl-D-erythritol 2,4-cyclodiphosphate synthase</fullName>
        <shortName evidence="8">MECDP-synthase</shortName>
        <shortName evidence="8">MECPP-synthase</shortName>
        <shortName evidence="8">MECPS</shortName>
        <ecNumber evidence="4 8">4.6.1.12</ecNumber>
    </recommendedName>
</protein>
<comment type="catalytic activity">
    <reaction evidence="1 8 9">
        <text>4-CDP-2-C-methyl-D-erythritol 2-phosphate = 2-C-methyl-D-erythritol 2,4-cyclic diphosphate + CMP</text>
        <dbReference type="Rhea" id="RHEA:23864"/>
        <dbReference type="ChEBI" id="CHEBI:57919"/>
        <dbReference type="ChEBI" id="CHEBI:58483"/>
        <dbReference type="ChEBI" id="CHEBI:60377"/>
        <dbReference type="EC" id="4.6.1.12"/>
    </reaction>
</comment>
<dbReference type="NCBIfam" id="TIGR00151">
    <property type="entry name" value="ispF"/>
    <property type="match status" value="1"/>
</dbReference>
<comment type="cofactor">
    <cofactor evidence="8">
        <name>a divalent metal cation</name>
        <dbReference type="ChEBI" id="CHEBI:60240"/>
    </cofactor>
    <text evidence="8">Binds 1 divalent metal cation per subunit.</text>
</comment>
<evidence type="ECO:0000313" key="11">
    <source>
        <dbReference type="EMBL" id="AJG18987.1"/>
    </source>
</evidence>
<feature type="binding site" evidence="8">
    <location>
        <position position="13"/>
    </location>
    <ligand>
        <name>a divalent metal cation</name>
        <dbReference type="ChEBI" id="CHEBI:60240"/>
    </ligand>
</feature>
<dbReference type="SUPFAM" id="SSF69765">
    <property type="entry name" value="IpsF-like"/>
    <property type="match status" value="1"/>
</dbReference>
<evidence type="ECO:0000256" key="6">
    <source>
        <dbReference type="ARBA" id="ARBA00023229"/>
    </source>
</evidence>
<dbReference type="HAMAP" id="MF_00107">
    <property type="entry name" value="IspF"/>
    <property type="match status" value="1"/>
</dbReference>
<keyword evidence="12" id="KW-1185">Reference proteome</keyword>
<evidence type="ECO:0000256" key="3">
    <source>
        <dbReference type="ARBA" id="ARBA00008480"/>
    </source>
</evidence>
<evidence type="ECO:0000256" key="8">
    <source>
        <dbReference type="HAMAP-Rule" id="MF_00107"/>
    </source>
</evidence>
<feature type="binding site" evidence="8">
    <location>
        <position position="15"/>
    </location>
    <ligand>
        <name>a divalent metal cation</name>
        <dbReference type="ChEBI" id="CHEBI:60240"/>
    </ligand>
</feature>
<evidence type="ECO:0000256" key="1">
    <source>
        <dbReference type="ARBA" id="ARBA00000200"/>
    </source>
</evidence>
<dbReference type="Proteomes" id="UP000031843">
    <property type="component" value="Chromosome main"/>
</dbReference>
<reference evidence="11 12" key="1">
    <citation type="journal article" date="2015" name="Genome Announc.">
        <title>Complete Genome Sequence of Cupriavidus basilensis 4G11, Isolated from the Oak Ridge Field Research Center Site.</title>
        <authorList>
            <person name="Ray J."/>
            <person name="Waters R.J."/>
            <person name="Skerker J.M."/>
            <person name="Kuehl J.V."/>
            <person name="Price M.N."/>
            <person name="Huang J."/>
            <person name="Chakraborty R."/>
            <person name="Arkin A.P."/>
            <person name="Deutschbauer A."/>
        </authorList>
    </citation>
    <scope>NUCLEOTIDE SEQUENCE [LARGE SCALE GENOMIC DNA]</scope>
    <source>
        <strain evidence="11">4G11</strain>
    </source>
</reference>
<proteinExistence type="inferred from homology"/>
<dbReference type="PANTHER" id="PTHR43181">
    <property type="entry name" value="2-C-METHYL-D-ERYTHRITOL 2,4-CYCLODIPHOSPHATE SYNTHASE, CHLOROPLASTIC"/>
    <property type="match status" value="1"/>
</dbReference>
<feature type="binding site" evidence="8">
    <location>
        <begin position="66"/>
        <end position="70"/>
    </location>
    <ligand>
        <name>4-CDP-2-C-methyl-D-erythritol 2-phosphate</name>
        <dbReference type="ChEBI" id="CHEBI:57919"/>
    </ligand>
</feature>
<dbReference type="InterPro" id="IPR020555">
    <property type="entry name" value="MECDP_synthase_CS"/>
</dbReference>
<gene>
    <name evidence="8" type="primary">ispF</name>
    <name evidence="11" type="ORF">RR42_m1589</name>
</gene>
<name>A0A0C4Y1K9_9BURK</name>
<accession>A0A0C4Y1K9</accession>
<dbReference type="KEGG" id="cbw:RR42_m1589"/>
<evidence type="ECO:0000256" key="4">
    <source>
        <dbReference type="ARBA" id="ARBA00012579"/>
    </source>
</evidence>
<keyword evidence="6 8" id="KW-0414">Isoprene biosynthesis</keyword>
<evidence type="ECO:0000259" key="10">
    <source>
        <dbReference type="Pfam" id="PF02542"/>
    </source>
</evidence>
<dbReference type="Gene3D" id="3.30.1330.50">
    <property type="entry name" value="2-C-methyl-D-erythritol 2,4-cyclodiphosphate synthase"/>
    <property type="match status" value="1"/>
</dbReference>
<feature type="site" description="Transition state stabilizer" evidence="8">
    <location>
        <position position="39"/>
    </location>
</feature>
<feature type="binding site" evidence="8">
    <location>
        <begin position="39"/>
        <end position="40"/>
    </location>
    <ligand>
        <name>4-CDP-2-C-methyl-D-erythritol 2-phosphate</name>
        <dbReference type="ChEBI" id="CHEBI:57919"/>
    </ligand>
</feature>
<evidence type="ECO:0000256" key="9">
    <source>
        <dbReference type="RuleBase" id="RU004395"/>
    </source>
</evidence>
<dbReference type="PANTHER" id="PTHR43181:SF1">
    <property type="entry name" value="2-C-METHYL-D-ERYTHRITOL 2,4-CYCLODIPHOSPHATE SYNTHASE, CHLOROPLASTIC"/>
    <property type="match status" value="1"/>
</dbReference>
<comment type="pathway">
    <text evidence="2 8">Isoprenoid biosynthesis; isopentenyl diphosphate biosynthesis via DXP pathway; isopentenyl diphosphate from 1-deoxy-D-xylulose 5-phosphate: step 4/6.</text>
</comment>
<feature type="binding site" evidence="8">
    <location>
        <position position="144"/>
    </location>
    <ligand>
        <name>4-CDP-2-C-methyl-D-erythritol 2-phosphate</name>
        <dbReference type="ChEBI" id="CHEBI:57919"/>
    </ligand>
</feature>
<dbReference type="OrthoDB" id="9804336at2"/>
<dbReference type="STRING" id="68895.RR42_m1589"/>
<feature type="site" description="Transition state stabilizer" evidence="8">
    <location>
        <position position="138"/>
    </location>
</feature>
<keyword evidence="5 8" id="KW-0479">Metal-binding</keyword>
<evidence type="ECO:0000256" key="7">
    <source>
        <dbReference type="ARBA" id="ARBA00023239"/>
    </source>
</evidence>
<dbReference type="InterPro" id="IPR003526">
    <property type="entry name" value="MECDP_synthase"/>
</dbReference>
<dbReference type="PROSITE" id="PS01350">
    <property type="entry name" value="ISPF"/>
    <property type="match status" value="1"/>
</dbReference>
<dbReference type="GO" id="GO:0008685">
    <property type="term" value="F:2-C-methyl-D-erythritol 2,4-cyclodiphosphate synthase activity"/>
    <property type="evidence" value="ECO:0007669"/>
    <property type="project" value="UniProtKB-UniRule"/>
</dbReference>
<dbReference type="UniPathway" id="UPA00056">
    <property type="reaction ID" value="UER00095"/>
</dbReference>
<feature type="binding site" evidence="8">
    <location>
        <position position="147"/>
    </location>
    <ligand>
        <name>4-CDP-2-C-methyl-D-erythritol 2-phosphate</name>
        <dbReference type="ChEBI" id="CHEBI:57919"/>
    </ligand>
</feature>
<evidence type="ECO:0000256" key="5">
    <source>
        <dbReference type="ARBA" id="ARBA00022723"/>
    </source>
</evidence>
<dbReference type="CDD" id="cd00554">
    <property type="entry name" value="MECDP_synthase"/>
    <property type="match status" value="1"/>
</dbReference>
<evidence type="ECO:0000313" key="12">
    <source>
        <dbReference type="Proteomes" id="UP000031843"/>
    </source>
</evidence>
<dbReference type="RefSeq" id="WP_043345411.1">
    <property type="nucleotide sequence ID" value="NZ_CP010536.1"/>
</dbReference>
<dbReference type="EC" id="4.6.1.12" evidence="4 8"/>
<dbReference type="GO" id="GO:0016114">
    <property type="term" value="P:terpenoid biosynthetic process"/>
    <property type="evidence" value="ECO:0007669"/>
    <property type="project" value="InterPro"/>
</dbReference>
<comment type="caution">
    <text evidence="8">Lacks conserved residue(s) required for the propagation of feature annotation.</text>
</comment>
<comment type="subunit">
    <text evidence="8">Homotrimer.</text>
</comment>
<evidence type="ECO:0000256" key="2">
    <source>
        <dbReference type="ARBA" id="ARBA00004709"/>
    </source>
</evidence>
<dbReference type="Pfam" id="PF02542">
    <property type="entry name" value="YgbB"/>
    <property type="match status" value="1"/>
</dbReference>
<dbReference type="AlphaFoldDB" id="A0A0C4Y1K9"/>
<keyword evidence="7 8" id="KW-0456">Lyase</keyword>
<organism evidence="11 12">
    <name type="scientific">Cupriavidus basilensis</name>
    <dbReference type="NCBI Taxonomy" id="68895"/>
    <lineage>
        <taxon>Bacteria</taxon>
        <taxon>Pseudomonadati</taxon>
        <taxon>Pseudomonadota</taxon>
        <taxon>Betaproteobacteria</taxon>
        <taxon>Burkholderiales</taxon>
        <taxon>Burkholderiaceae</taxon>
        <taxon>Cupriavidus</taxon>
    </lineage>
</organism>
<dbReference type="GO" id="GO:0046872">
    <property type="term" value="F:metal ion binding"/>
    <property type="evidence" value="ECO:0007669"/>
    <property type="project" value="UniProtKB-KW"/>
</dbReference>
<comment type="function">
    <text evidence="8">Involved in the biosynthesis of isopentenyl diphosphate (IPP) and dimethylallyl diphosphate (DMAPP), two major building blocks of isoprenoid compounds. Catalyzes the conversion of 4-diphosphocytidyl-2-C-methyl-D-erythritol 2-phosphate (CDP-ME2P) to 2-C-methyl-D-erythritol 2,4-cyclodiphosphate (ME-CPP) with a corresponding release of cytidine 5-monophosphate (CMP).</text>
</comment>
<feature type="domain" description="2-C-methyl-D-erythritol 2,4-cyclodiphosphate synthase" evidence="10">
    <location>
        <begin position="6"/>
        <end position="159"/>
    </location>
</feature>
<comment type="similarity">
    <text evidence="3 8 9">Belongs to the IspF family.</text>
</comment>
<dbReference type="GO" id="GO:0019288">
    <property type="term" value="P:isopentenyl diphosphate biosynthetic process, methylerythritol 4-phosphate pathway"/>
    <property type="evidence" value="ECO:0007669"/>
    <property type="project" value="UniProtKB-UniRule"/>
</dbReference>
<feature type="binding site" evidence="8">
    <location>
        <position position="47"/>
    </location>
    <ligand>
        <name>a divalent metal cation</name>
        <dbReference type="ChEBI" id="CHEBI:60240"/>
    </ligand>
</feature>
<feature type="binding site" evidence="8">
    <location>
        <begin position="13"/>
        <end position="15"/>
    </location>
    <ligand>
        <name>4-CDP-2-C-methyl-D-erythritol 2-phosphate</name>
        <dbReference type="ChEBI" id="CHEBI:57919"/>
    </ligand>
</feature>